<dbReference type="PANTHER" id="PTHR31421">
    <property type="entry name" value="PROTEIN BASIC PENTACYSTEINE3"/>
    <property type="match status" value="1"/>
</dbReference>
<evidence type="ECO:0000256" key="2">
    <source>
        <dbReference type="ARBA" id="ARBA00007911"/>
    </source>
</evidence>
<dbReference type="AlphaFoldDB" id="A0AAX6GE36"/>
<dbReference type="InterPro" id="IPR010409">
    <property type="entry name" value="GAGA-bd_tscrpt_act"/>
</dbReference>
<evidence type="ECO:0000313" key="9">
    <source>
        <dbReference type="EMBL" id="KAJ6795486.1"/>
    </source>
</evidence>
<evidence type="ECO:0000256" key="7">
    <source>
        <dbReference type="RuleBase" id="RU367160"/>
    </source>
</evidence>
<dbReference type="GO" id="GO:0003700">
    <property type="term" value="F:DNA-binding transcription factor activity"/>
    <property type="evidence" value="ECO:0007669"/>
    <property type="project" value="UniProtKB-UniRule"/>
</dbReference>
<comment type="caution">
    <text evidence="10">The sequence shown here is derived from an EMBL/GenBank/DDBJ whole genome shotgun (WGS) entry which is preliminary data.</text>
</comment>
<feature type="compositionally biased region" description="Basic and acidic residues" evidence="8">
    <location>
        <begin position="102"/>
        <end position="115"/>
    </location>
</feature>
<dbReference type="SMART" id="SM01226">
    <property type="entry name" value="GAGA_bind"/>
    <property type="match status" value="1"/>
</dbReference>
<evidence type="ECO:0000256" key="8">
    <source>
        <dbReference type="SAM" id="MobiDB-lite"/>
    </source>
</evidence>
<comment type="similarity">
    <text evidence="2 7">Belongs to the BBR/BPC family.</text>
</comment>
<feature type="region of interest" description="Disordered" evidence="8">
    <location>
        <begin position="82"/>
        <end position="149"/>
    </location>
</feature>
<dbReference type="PANTHER" id="PTHR31421:SF22">
    <property type="entry name" value="PROTEIN BASIC PENTACYSTEINE3"/>
    <property type="match status" value="1"/>
</dbReference>
<evidence type="ECO:0000256" key="4">
    <source>
        <dbReference type="ARBA" id="ARBA00023125"/>
    </source>
</evidence>
<dbReference type="Pfam" id="PF06217">
    <property type="entry name" value="GAGA_bind"/>
    <property type="match status" value="1"/>
</dbReference>
<dbReference type="GO" id="GO:0005634">
    <property type="term" value="C:nucleus"/>
    <property type="evidence" value="ECO:0007669"/>
    <property type="project" value="UniProtKB-SubCell"/>
</dbReference>
<proteinExistence type="inferred from homology"/>
<comment type="subcellular location">
    <subcellularLocation>
        <location evidence="1 7">Nucleus</location>
    </subcellularLocation>
</comment>
<dbReference type="EMBL" id="JANAVB010041817">
    <property type="protein sequence ID" value="KAJ6795486.1"/>
    <property type="molecule type" value="Genomic_DNA"/>
</dbReference>
<sequence>MDEGRDFGSFGMRNWTHADLKMNHMWHLMPGDPNPLFQNSGNFARDFVSDGWIGQRDRNDHRAANLVHAFSSNPMYALNGSGPHAFHILQQPDPQPQVDKVSVNEEPREREEAPLKKVSQGRTLKSSTPKKPKKVPVPKNEISRRKSGKKSEELVINGIDFDLSRIPTPVCCCTGAARQCYKWGVGGWQSACCTRSFSEYPLPASTKRRGARIAGRKMSLGAFKKVLEKLAGEGYNLSNPIDLKPFWAKHGTNKFAIIR</sequence>
<dbReference type="Proteomes" id="UP001140949">
    <property type="component" value="Unassembled WGS sequence"/>
</dbReference>
<keyword evidence="5 7" id="KW-0804">Transcription</keyword>
<evidence type="ECO:0000313" key="10">
    <source>
        <dbReference type="EMBL" id="KAJ6827006.1"/>
    </source>
</evidence>
<keyword evidence="6 7" id="KW-0539">Nucleus</keyword>
<dbReference type="GO" id="GO:0009723">
    <property type="term" value="P:response to ethylene"/>
    <property type="evidence" value="ECO:0007669"/>
    <property type="project" value="TreeGrafter"/>
</dbReference>
<gene>
    <name evidence="9" type="ORF">M6B38_224725</name>
    <name evidence="10" type="ORF">M6B38_370125</name>
</gene>
<reference evidence="10" key="1">
    <citation type="journal article" date="2023" name="GigaByte">
        <title>Genome assembly of the bearded iris, Iris pallida Lam.</title>
        <authorList>
            <person name="Bruccoleri R.E."/>
            <person name="Oakeley E.J."/>
            <person name="Faust A.M.E."/>
            <person name="Altorfer M."/>
            <person name="Dessus-Babus S."/>
            <person name="Burckhardt D."/>
            <person name="Oertli M."/>
            <person name="Naumann U."/>
            <person name="Petersen F."/>
            <person name="Wong J."/>
        </authorList>
    </citation>
    <scope>NUCLEOTIDE SEQUENCE</scope>
    <source>
        <strain evidence="10">GSM-AAB239-AS_SAM_17_03QT</strain>
    </source>
</reference>
<dbReference type="GO" id="GO:0043565">
    <property type="term" value="F:sequence-specific DNA binding"/>
    <property type="evidence" value="ECO:0007669"/>
    <property type="project" value="TreeGrafter"/>
</dbReference>
<evidence type="ECO:0000313" key="11">
    <source>
        <dbReference type="Proteomes" id="UP001140949"/>
    </source>
</evidence>
<evidence type="ECO:0000256" key="5">
    <source>
        <dbReference type="ARBA" id="ARBA00023163"/>
    </source>
</evidence>
<protein>
    <recommendedName>
        <fullName evidence="7">GAGA-binding transcriptional activator</fullName>
    </recommendedName>
</protein>
<evidence type="ECO:0000256" key="1">
    <source>
        <dbReference type="ARBA" id="ARBA00004123"/>
    </source>
</evidence>
<keyword evidence="11" id="KW-1185">Reference proteome</keyword>
<reference evidence="10" key="2">
    <citation type="submission" date="2023-04" db="EMBL/GenBank/DDBJ databases">
        <authorList>
            <person name="Bruccoleri R.E."/>
            <person name="Oakeley E.J."/>
            <person name="Faust A.-M."/>
            <person name="Dessus-Babus S."/>
            <person name="Altorfer M."/>
            <person name="Burckhardt D."/>
            <person name="Oertli M."/>
            <person name="Naumann U."/>
            <person name="Petersen F."/>
            <person name="Wong J."/>
        </authorList>
    </citation>
    <scope>NUCLEOTIDE SEQUENCE</scope>
    <source>
        <strain evidence="10">GSM-AAB239-AS_SAM_17_03QT</strain>
        <tissue evidence="10">Leaf</tissue>
    </source>
</reference>
<evidence type="ECO:0000256" key="3">
    <source>
        <dbReference type="ARBA" id="ARBA00023015"/>
    </source>
</evidence>
<dbReference type="EMBL" id="JANAVB010020597">
    <property type="protein sequence ID" value="KAJ6827006.1"/>
    <property type="molecule type" value="Genomic_DNA"/>
</dbReference>
<keyword evidence="4 7" id="KW-0238">DNA-binding</keyword>
<keyword evidence="3 7" id="KW-0805">Transcription regulation</keyword>
<accession>A0AAX6GE36</accession>
<organism evidence="10 11">
    <name type="scientific">Iris pallida</name>
    <name type="common">Sweet iris</name>
    <dbReference type="NCBI Taxonomy" id="29817"/>
    <lineage>
        <taxon>Eukaryota</taxon>
        <taxon>Viridiplantae</taxon>
        <taxon>Streptophyta</taxon>
        <taxon>Embryophyta</taxon>
        <taxon>Tracheophyta</taxon>
        <taxon>Spermatophyta</taxon>
        <taxon>Magnoliopsida</taxon>
        <taxon>Liliopsida</taxon>
        <taxon>Asparagales</taxon>
        <taxon>Iridaceae</taxon>
        <taxon>Iridoideae</taxon>
        <taxon>Irideae</taxon>
        <taxon>Iris</taxon>
    </lineage>
</organism>
<name>A0AAX6GE36_IRIPA</name>
<evidence type="ECO:0000256" key="6">
    <source>
        <dbReference type="ARBA" id="ARBA00023242"/>
    </source>
</evidence>
<comment type="function">
    <text evidence="7">Transcriptional regulator that specifically binds to GA-rich elements (GAGA-repeats) present in regulatory sequences of genes involved in developmental processes.</text>
</comment>